<evidence type="ECO:0000256" key="6">
    <source>
        <dbReference type="ARBA" id="ARBA00023237"/>
    </source>
</evidence>
<evidence type="ECO:0000256" key="7">
    <source>
        <dbReference type="HAMAP-Rule" id="MF_00415"/>
    </source>
</evidence>
<evidence type="ECO:0000313" key="9">
    <source>
        <dbReference type="EMBL" id="AMO95588.1"/>
    </source>
</evidence>
<dbReference type="GO" id="GO:0071973">
    <property type="term" value="P:bacterial-type flagellum-dependent cell motility"/>
    <property type="evidence" value="ECO:0007669"/>
    <property type="project" value="InterPro"/>
</dbReference>
<reference evidence="9 10" key="1">
    <citation type="submission" date="2015-11" db="EMBL/GenBank/DDBJ databases">
        <title>Exploring the genomic traits of fungus-feeding bacterial genus Collimonas.</title>
        <authorList>
            <person name="Song C."/>
            <person name="Schmidt R."/>
            <person name="de Jager V."/>
            <person name="Krzyzanowska D."/>
            <person name="Jongedijk E."/>
            <person name="Cankar K."/>
            <person name="Beekwilder J."/>
            <person name="van Veen A."/>
            <person name="de Boer W."/>
            <person name="van Veen J.A."/>
            <person name="Garbeva P."/>
        </authorList>
    </citation>
    <scope>NUCLEOTIDE SEQUENCE [LARGE SCALE GENOMIC DNA]</scope>
    <source>
        <strain evidence="9 10">Ter6</strain>
    </source>
</reference>
<dbReference type="PANTHER" id="PTHR34933:SF1">
    <property type="entry name" value="FLAGELLAR L-RING PROTEIN"/>
    <property type="match status" value="1"/>
</dbReference>
<comment type="function">
    <text evidence="1 7">Assembles around the rod to form the L-ring and probably protects the motor/basal body from shearing forces during rotation.</text>
</comment>
<keyword evidence="3 8" id="KW-0732">Signal</keyword>
<keyword evidence="9" id="KW-0282">Flagellum</keyword>
<dbReference type="PATRIC" id="fig|158899.10.peg.2919"/>
<name>A0A127PCR0_9BURK</name>
<feature type="signal peptide" evidence="8">
    <location>
        <begin position="1"/>
        <end position="26"/>
    </location>
</feature>
<feature type="chain" id="PRO_5007276840" description="Flagellar L-ring protein" evidence="8">
    <location>
        <begin position="27"/>
        <end position="196"/>
    </location>
</feature>
<keyword evidence="9" id="KW-0966">Cell projection</keyword>
<keyword evidence="5 7" id="KW-0975">Bacterial flagellum</keyword>
<dbReference type="GO" id="GO:0009427">
    <property type="term" value="C:bacterial-type flagellum basal body, distal rod, L ring"/>
    <property type="evidence" value="ECO:0007669"/>
    <property type="project" value="InterPro"/>
</dbReference>
<dbReference type="Proteomes" id="UP000072421">
    <property type="component" value="Chromosome"/>
</dbReference>
<comment type="similarity">
    <text evidence="2 7">Belongs to the FlgH family.</text>
</comment>
<evidence type="ECO:0000313" key="10">
    <source>
        <dbReference type="Proteomes" id="UP000072421"/>
    </source>
</evidence>
<keyword evidence="9" id="KW-0969">Cilium</keyword>
<dbReference type="PANTHER" id="PTHR34933">
    <property type="entry name" value="FLAGELLAR L-RING PROTEIN"/>
    <property type="match status" value="1"/>
</dbReference>
<accession>A0A127PCR0</accession>
<sequence>MRKYMRSFGVCFWFGFLLLAGVPAMAESLYQENSYRPLAGDNKAFRVGDVVTVQVLENSSATTNADTTTRRKNGINADLSLTRNPTITGGINIGGDFDGGGRTQRASRLLAQLTVAVTEILPNGDLRIAGEQALLVNGEQQSVKLEGRVRPLDISDGNVVVSSRLSEAKITYVGEGDLSDRQRRSWWRGVVDWLGF</sequence>
<dbReference type="GO" id="GO:0003774">
    <property type="term" value="F:cytoskeletal motor activity"/>
    <property type="evidence" value="ECO:0007669"/>
    <property type="project" value="InterPro"/>
</dbReference>
<keyword evidence="4 7" id="KW-0472">Membrane</keyword>
<evidence type="ECO:0000256" key="8">
    <source>
        <dbReference type="SAM" id="SignalP"/>
    </source>
</evidence>
<dbReference type="EMBL" id="CP013232">
    <property type="protein sequence ID" value="AMO95588.1"/>
    <property type="molecule type" value="Genomic_DNA"/>
</dbReference>
<dbReference type="PRINTS" id="PR01008">
    <property type="entry name" value="FLGLRINGFLGH"/>
</dbReference>
<evidence type="ECO:0000256" key="2">
    <source>
        <dbReference type="ARBA" id="ARBA00006929"/>
    </source>
</evidence>
<dbReference type="Pfam" id="PF02107">
    <property type="entry name" value="FlgH"/>
    <property type="match status" value="1"/>
</dbReference>
<dbReference type="HAMAP" id="MF_00415">
    <property type="entry name" value="FlgH"/>
    <property type="match status" value="1"/>
</dbReference>
<evidence type="ECO:0000256" key="4">
    <source>
        <dbReference type="ARBA" id="ARBA00023136"/>
    </source>
</evidence>
<protein>
    <recommendedName>
        <fullName evidence="7">Flagellar L-ring protein</fullName>
    </recommendedName>
    <alternativeName>
        <fullName evidence="7">Basal body L-ring protein</fullName>
    </alternativeName>
</protein>
<dbReference type="AlphaFoldDB" id="A0A127PCR0"/>
<dbReference type="GO" id="GO:0009279">
    <property type="term" value="C:cell outer membrane"/>
    <property type="evidence" value="ECO:0007669"/>
    <property type="project" value="UniProtKB-SubCell"/>
</dbReference>
<comment type="subunit">
    <text evidence="7">The basal body constitutes a major portion of the flagellar organelle and consists of four rings (L,P,S, and M) mounted on a central rod.</text>
</comment>
<evidence type="ECO:0000256" key="1">
    <source>
        <dbReference type="ARBA" id="ARBA00002591"/>
    </source>
</evidence>
<evidence type="ECO:0000256" key="3">
    <source>
        <dbReference type="ARBA" id="ARBA00022729"/>
    </source>
</evidence>
<evidence type="ECO:0000256" key="5">
    <source>
        <dbReference type="ARBA" id="ARBA00023143"/>
    </source>
</evidence>
<gene>
    <name evidence="7" type="primary">flgH</name>
    <name evidence="9" type="ORF">CFter6_2922</name>
</gene>
<organism evidence="9">
    <name type="scientific">Collimonas fungivorans</name>
    <dbReference type="NCBI Taxonomy" id="158899"/>
    <lineage>
        <taxon>Bacteria</taxon>
        <taxon>Pseudomonadati</taxon>
        <taxon>Pseudomonadota</taxon>
        <taxon>Betaproteobacteria</taxon>
        <taxon>Burkholderiales</taxon>
        <taxon>Oxalobacteraceae</taxon>
        <taxon>Collimonas</taxon>
    </lineage>
</organism>
<comment type="subcellular location">
    <subcellularLocation>
        <location evidence="7">Cell outer membrane</location>
    </subcellularLocation>
    <subcellularLocation>
        <location evidence="7">Bacterial flagellum basal body</location>
    </subcellularLocation>
</comment>
<proteinExistence type="inferred from homology"/>
<dbReference type="InterPro" id="IPR000527">
    <property type="entry name" value="Flag_Lring"/>
</dbReference>
<keyword evidence="6 7" id="KW-0998">Cell outer membrane</keyword>